<gene>
    <name evidence="6" type="ORF">H8S84_04490</name>
</gene>
<accession>A0A923N4I4</accession>
<dbReference type="Gene3D" id="2.30.30.40">
    <property type="entry name" value="SH3 Domains"/>
    <property type="match status" value="1"/>
</dbReference>
<name>A0A923N4I4_9BACT</name>
<keyword evidence="7" id="KW-1185">Reference proteome</keyword>
<keyword evidence="3" id="KW-0378">Hydrolase</keyword>
<evidence type="ECO:0000256" key="3">
    <source>
        <dbReference type="ARBA" id="ARBA00022801"/>
    </source>
</evidence>
<dbReference type="InterPro" id="IPR051202">
    <property type="entry name" value="Peptidase_C40"/>
</dbReference>
<evidence type="ECO:0000313" key="6">
    <source>
        <dbReference type="EMBL" id="MBC5992091.1"/>
    </source>
</evidence>
<keyword evidence="2" id="KW-0645">Protease</keyword>
<dbReference type="SUPFAM" id="SSF82057">
    <property type="entry name" value="Prokaryotic SH3-related domain"/>
    <property type="match status" value="1"/>
</dbReference>
<evidence type="ECO:0000256" key="2">
    <source>
        <dbReference type="ARBA" id="ARBA00022670"/>
    </source>
</evidence>
<dbReference type="GO" id="GO:0006508">
    <property type="term" value="P:proteolysis"/>
    <property type="evidence" value="ECO:0007669"/>
    <property type="project" value="UniProtKB-KW"/>
</dbReference>
<dbReference type="Gene3D" id="3.90.1720.10">
    <property type="entry name" value="endopeptidase domain like (from Nostoc punctiforme)"/>
    <property type="match status" value="1"/>
</dbReference>
<evidence type="ECO:0000256" key="4">
    <source>
        <dbReference type="ARBA" id="ARBA00022807"/>
    </source>
</evidence>
<dbReference type="InterPro" id="IPR000064">
    <property type="entry name" value="NLP_P60_dom"/>
</dbReference>
<dbReference type="Proteomes" id="UP000603640">
    <property type="component" value="Unassembled WGS sequence"/>
</dbReference>
<reference evidence="6" key="1">
    <citation type="submission" date="2020-08" db="EMBL/GenBank/DDBJ databases">
        <title>Pontibacter sp. SD6 16S ribosomal RNA gene Genome sequencing and assembly.</title>
        <authorList>
            <person name="Kang M."/>
        </authorList>
    </citation>
    <scope>NUCLEOTIDE SEQUENCE</scope>
    <source>
        <strain evidence="6">SD6</strain>
    </source>
</reference>
<dbReference type="InterPro" id="IPR041382">
    <property type="entry name" value="SH3_16"/>
</dbReference>
<dbReference type="SUPFAM" id="SSF54001">
    <property type="entry name" value="Cysteine proteinases"/>
    <property type="match status" value="1"/>
</dbReference>
<comment type="caution">
    <text evidence="6">The sequence shown here is derived from an EMBL/GenBank/DDBJ whole genome shotgun (WGS) entry which is preliminary data.</text>
</comment>
<comment type="similarity">
    <text evidence="1">Belongs to the peptidase C40 family.</text>
</comment>
<proteinExistence type="inferred from homology"/>
<dbReference type="PROSITE" id="PS51935">
    <property type="entry name" value="NLPC_P60"/>
    <property type="match status" value="1"/>
</dbReference>
<dbReference type="Pfam" id="PF00877">
    <property type="entry name" value="NLPC_P60"/>
    <property type="match status" value="1"/>
</dbReference>
<protein>
    <submittedName>
        <fullName evidence="6">C40 family peptidase</fullName>
    </submittedName>
</protein>
<dbReference type="PANTHER" id="PTHR47053">
    <property type="entry name" value="MUREIN DD-ENDOPEPTIDASE MEPH-RELATED"/>
    <property type="match status" value="1"/>
</dbReference>
<feature type="domain" description="NlpC/P60" evidence="5">
    <location>
        <begin position="117"/>
        <end position="245"/>
    </location>
</feature>
<dbReference type="EMBL" id="JACRVF010000001">
    <property type="protein sequence ID" value="MBC5992091.1"/>
    <property type="molecule type" value="Genomic_DNA"/>
</dbReference>
<dbReference type="GO" id="GO:0008234">
    <property type="term" value="F:cysteine-type peptidase activity"/>
    <property type="evidence" value="ECO:0007669"/>
    <property type="project" value="UniProtKB-KW"/>
</dbReference>
<dbReference type="AlphaFoldDB" id="A0A923N4I4"/>
<dbReference type="PANTHER" id="PTHR47053:SF1">
    <property type="entry name" value="MUREIN DD-ENDOPEPTIDASE MEPH-RELATED"/>
    <property type="match status" value="1"/>
</dbReference>
<sequence>MRAETSDKAEIVTQMLFGECYEVVAKDGNWMRVQLATDGYQGWIDHKQHNPVSVAYYQEWRAVQHPRAMDLVQVVTHNDTRIPIGIGSYLPFFDGMNIRVEADKMMYSSRASNPSAAATNAQLVKVAHNFIKAPYLWGGKSIFGIDCSGFTQQVFGVCGYQLPRDAYQQVSHGEEVHFVTQAQPGDLAYFSNDEGRIIHVGIVLEGQTIIHAHGEVRIDTLDHNGIYNADRKRYSHNLRIIKRITF</sequence>
<dbReference type="Pfam" id="PF18348">
    <property type="entry name" value="SH3_16"/>
    <property type="match status" value="1"/>
</dbReference>
<organism evidence="6 7">
    <name type="scientific">Pontibacter cellulosilyticus</name>
    <dbReference type="NCBI Taxonomy" id="1720253"/>
    <lineage>
        <taxon>Bacteria</taxon>
        <taxon>Pseudomonadati</taxon>
        <taxon>Bacteroidota</taxon>
        <taxon>Cytophagia</taxon>
        <taxon>Cytophagales</taxon>
        <taxon>Hymenobacteraceae</taxon>
        <taxon>Pontibacter</taxon>
    </lineage>
</organism>
<keyword evidence="4" id="KW-0788">Thiol protease</keyword>
<evidence type="ECO:0000313" key="7">
    <source>
        <dbReference type="Proteomes" id="UP000603640"/>
    </source>
</evidence>
<evidence type="ECO:0000256" key="1">
    <source>
        <dbReference type="ARBA" id="ARBA00007074"/>
    </source>
</evidence>
<evidence type="ECO:0000259" key="5">
    <source>
        <dbReference type="PROSITE" id="PS51935"/>
    </source>
</evidence>
<dbReference type="InterPro" id="IPR038765">
    <property type="entry name" value="Papain-like_cys_pep_sf"/>
</dbReference>